<evidence type="ECO:0000256" key="1">
    <source>
        <dbReference type="ARBA" id="ARBA00004609"/>
    </source>
</evidence>
<evidence type="ECO:0000256" key="9">
    <source>
        <dbReference type="SAM" id="SignalP"/>
    </source>
</evidence>
<dbReference type="Gene3D" id="1.10.110.10">
    <property type="entry name" value="Plant lipid-transfer and hydrophobic proteins"/>
    <property type="match status" value="1"/>
</dbReference>
<evidence type="ECO:0000256" key="3">
    <source>
        <dbReference type="ARBA" id="ARBA00022475"/>
    </source>
</evidence>
<evidence type="ECO:0000256" key="5">
    <source>
        <dbReference type="ARBA" id="ARBA00022729"/>
    </source>
</evidence>
<dbReference type="Proteomes" id="UP001370490">
    <property type="component" value="Unassembled WGS sequence"/>
</dbReference>
<reference evidence="11 12" key="1">
    <citation type="submission" date="2023-12" db="EMBL/GenBank/DDBJ databases">
        <title>A high-quality genome assembly for Dillenia turbinata (Dilleniales).</title>
        <authorList>
            <person name="Chanderbali A."/>
        </authorList>
    </citation>
    <scope>NUCLEOTIDE SEQUENCE [LARGE SCALE GENOMIC DNA]</scope>
    <source>
        <strain evidence="11">LSX21</strain>
        <tissue evidence="11">Leaf</tissue>
    </source>
</reference>
<comment type="caution">
    <text evidence="11">The sequence shown here is derived from an EMBL/GenBank/DDBJ whole genome shotgun (WGS) entry which is preliminary data.</text>
</comment>
<evidence type="ECO:0000256" key="2">
    <source>
        <dbReference type="ARBA" id="ARBA00009748"/>
    </source>
</evidence>
<name>A0AAN8UNS9_9MAGN</name>
<keyword evidence="4" id="KW-0472">Membrane</keyword>
<evidence type="ECO:0000313" key="11">
    <source>
        <dbReference type="EMBL" id="KAK6913963.1"/>
    </source>
</evidence>
<evidence type="ECO:0000259" key="10">
    <source>
        <dbReference type="SMART" id="SM00499"/>
    </source>
</evidence>
<dbReference type="InterPro" id="IPR036312">
    <property type="entry name" value="Bifun_inhib/LTP/seed_sf"/>
</dbReference>
<evidence type="ECO:0000256" key="8">
    <source>
        <dbReference type="ARBA" id="ARBA00023288"/>
    </source>
</evidence>
<keyword evidence="6" id="KW-1015">Disulfide bond</keyword>
<keyword evidence="7" id="KW-0325">Glycoprotein</keyword>
<proteinExistence type="inferred from homology"/>
<dbReference type="Pfam" id="PF14368">
    <property type="entry name" value="LTP_2"/>
    <property type="match status" value="1"/>
</dbReference>
<feature type="signal peptide" evidence="9">
    <location>
        <begin position="1"/>
        <end position="25"/>
    </location>
</feature>
<comment type="similarity">
    <text evidence="2">Belongs to the plant LTP family.</text>
</comment>
<dbReference type="FunFam" id="1.10.110.10:FF:000001">
    <property type="entry name" value="Bifunctional inhibitor/lipid-transfer protein/seed storage 2S albumin superfamily protein"/>
    <property type="match status" value="1"/>
</dbReference>
<dbReference type="SMART" id="SM00499">
    <property type="entry name" value="AAI"/>
    <property type="match status" value="1"/>
</dbReference>
<evidence type="ECO:0000256" key="7">
    <source>
        <dbReference type="ARBA" id="ARBA00023180"/>
    </source>
</evidence>
<keyword evidence="8" id="KW-0449">Lipoprotein</keyword>
<dbReference type="CDD" id="cd00010">
    <property type="entry name" value="AAI_LTSS"/>
    <property type="match status" value="1"/>
</dbReference>
<dbReference type="PANTHER" id="PTHR33044">
    <property type="entry name" value="BIFUNCTIONAL INHIBITOR/LIPID-TRANSFER PROTEIN/SEED STORAGE 2S ALBUMIN SUPERFAMILY PROTEIN-RELATED"/>
    <property type="match status" value="1"/>
</dbReference>
<dbReference type="PRINTS" id="PR00382">
    <property type="entry name" value="LIPIDTRNSFER"/>
</dbReference>
<dbReference type="AlphaFoldDB" id="A0AAN8UNS9"/>
<dbReference type="SUPFAM" id="SSF47699">
    <property type="entry name" value="Bifunctional inhibitor/lipid-transfer protein/seed storage 2S albumin"/>
    <property type="match status" value="1"/>
</dbReference>
<organism evidence="11 12">
    <name type="scientific">Dillenia turbinata</name>
    <dbReference type="NCBI Taxonomy" id="194707"/>
    <lineage>
        <taxon>Eukaryota</taxon>
        <taxon>Viridiplantae</taxon>
        <taxon>Streptophyta</taxon>
        <taxon>Embryophyta</taxon>
        <taxon>Tracheophyta</taxon>
        <taxon>Spermatophyta</taxon>
        <taxon>Magnoliopsida</taxon>
        <taxon>eudicotyledons</taxon>
        <taxon>Gunneridae</taxon>
        <taxon>Pentapetalae</taxon>
        <taxon>Dilleniales</taxon>
        <taxon>Dilleniaceae</taxon>
        <taxon>Dillenia</taxon>
    </lineage>
</organism>
<feature type="domain" description="Bifunctional inhibitor/plant lipid transfer protein/seed storage helical" evidence="10">
    <location>
        <begin position="29"/>
        <end position="106"/>
    </location>
</feature>
<keyword evidence="5 9" id="KW-0732">Signal</keyword>
<dbReference type="GO" id="GO:0006869">
    <property type="term" value="P:lipid transport"/>
    <property type="evidence" value="ECO:0007669"/>
    <property type="project" value="InterPro"/>
</dbReference>
<accession>A0AAN8UNS9</accession>
<feature type="chain" id="PRO_5042957321" evidence="9">
    <location>
        <begin position="26"/>
        <end position="138"/>
    </location>
</feature>
<evidence type="ECO:0000256" key="4">
    <source>
        <dbReference type="ARBA" id="ARBA00022622"/>
    </source>
</evidence>
<keyword evidence="3" id="KW-1003">Cell membrane</keyword>
<dbReference type="EMBL" id="JBAMMX010000026">
    <property type="protein sequence ID" value="KAK6913963.1"/>
    <property type="molecule type" value="Genomic_DNA"/>
</dbReference>
<sequence>MAAKAIKIGFFLVTLTAVLASRAAAQSGCTNVLLSMAPCLNYVTGTSSAPSSSCCSILGSIVQSQPQCLCFALGGGPASLGITINQTLALALPAACHVKTPPVSDCNTVAAPAASPAFSPIGSPEISPTPHRIHHHFQ</sequence>
<evidence type="ECO:0000256" key="6">
    <source>
        <dbReference type="ARBA" id="ARBA00023157"/>
    </source>
</evidence>
<keyword evidence="4" id="KW-0336">GPI-anchor</keyword>
<dbReference type="InterPro" id="IPR000528">
    <property type="entry name" value="Plant_nsLTP"/>
</dbReference>
<dbReference type="InterPro" id="IPR016140">
    <property type="entry name" value="Bifunc_inhib/LTP/seed_store"/>
</dbReference>
<keyword evidence="12" id="KW-1185">Reference proteome</keyword>
<dbReference type="InterPro" id="IPR043325">
    <property type="entry name" value="LTSS"/>
</dbReference>
<evidence type="ECO:0000313" key="12">
    <source>
        <dbReference type="Proteomes" id="UP001370490"/>
    </source>
</evidence>
<feature type="non-terminal residue" evidence="11">
    <location>
        <position position="138"/>
    </location>
</feature>
<dbReference type="GO" id="GO:0008289">
    <property type="term" value="F:lipid binding"/>
    <property type="evidence" value="ECO:0007669"/>
    <property type="project" value="InterPro"/>
</dbReference>
<gene>
    <name evidence="11" type="ORF">RJ641_021284</name>
</gene>
<comment type="subcellular location">
    <subcellularLocation>
        <location evidence="1">Cell membrane</location>
        <topology evidence="1">Lipid-anchor</topology>
        <topology evidence="1">GPI-anchor</topology>
    </subcellularLocation>
</comment>
<dbReference type="GO" id="GO:0005886">
    <property type="term" value="C:plasma membrane"/>
    <property type="evidence" value="ECO:0007669"/>
    <property type="project" value="UniProtKB-SubCell"/>
</dbReference>
<dbReference type="GO" id="GO:0098552">
    <property type="term" value="C:side of membrane"/>
    <property type="evidence" value="ECO:0007669"/>
    <property type="project" value="UniProtKB-KW"/>
</dbReference>
<protein>
    <submittedName>
        <fullName evidence="11">Bifunctional inhibitor/plant lipid transfer protein/seed storage helical domain</fullName>
    </submittedName>
</protein>